<comment type="caution">
    <text evidence="2">The sequence shown here is derived from an EMBL/GenBank/DDBJ whole genome shotgun (WGS) entry which is preliminary data.</text>
</comment>
<dbReference type="EMBL" id="LAZR01024915">
    <property type="protein sequence ID" value="KKL73582.1"/>
    <property type="molecule type" value="Genomic_DNA"/>
</dbReference>
<organism evidence="2">
    <name type="scientific">marine sediment metagenome</name>
    <dbReference type="NCBI Taxonomy" id="412755"/>
    <lineage>
        <taxon>unclassified sequences</taxon>
        <taxon>metagenomes</taxon>
        <taxon>ecological metagenomes</taxon>
    </lineage>
</organism>
<dbReference type="InterPro" id="IPR013096">
    <property type="entry name" value="Cupin_2"/>
</dbReference>
<evidence type="ECO:0000313" key="2">
    <source>
        <dbReference type="EMBL" id="KKL73582.1"/>
    </source>
</evidence>
<feature type="domain" description="Cupin type-2" evidence="1">
    <location>
        <begin position="49"/>
        <end position="115"/>
    </location>
</feature>
<sequence>MTQTRPVHIPADTPAWEEMNEPGRTRYRFCLLVDASGGPSAGLVHGIAEFDANAGFEALHRHNVAQTTHVLSGRGVATIGARDFEVGPGDTFYAPAGTWHAWRAGDVPLRLFWSYPCDRFDEVQYEFAAPEGSL</sequence>
<protein>
    <recommendedName>
        <fullName evidence="1">Cupin type-2 domain-containing protein</fullName>
    </recommendedName>
</protein>
<name>A0A0F9HES6_9ZZZZ</name>
<dbReference type="InterPro" id="IPR014710">
    <property type="entry name" value="RmlC-like_jellyroll"/>
</dbReference>
<dbReference type="Pfam" id="PF07883">
    <property type="entry name" value="Cupin_2"/>
    <property type="match status" value="1"/>
</dbReference>
<accession>A0A0F9HES6</accession>
<dbReference type="SUPFAM" id="SSF51182">
    <property type="entry name" value="RmlC-like cupins"/>
    <property type="match status" value="1"/>
</dbReference>
<proteinExistence type="predicted"/>
<dbReference type="InterPro" id="IPR011051">
    <property type="entry name" value="RmlC_Cupin_sf"/>
</dbReference>
<gene>
    <name evidence="2" type="ORF">LCGC14_2073430</name>
</gene>
<reference evidence="2" key="1">
    <citation type="journal article" date="2015" name="Nature">
        <title>Complex archaea that bridge the gap between prokaryotes and eukaryotes.</title>
        <authorList>
            <person name="Spang A."/>
            <person name="Saw J.H."/>
            <person name="Jorgensen S.L."/>
            <person name="Zaremba-Niedzwiedzka K."/>
            <person name="Martijn J."/>
            <person name="Lind A.E."/>
            <person name="van Eijk R."/>
            <person name="Schleper C."/>
            <person name="Guy L."/>
            <person name="Ettema T.J."/>
        </authorList>
    </citation>
    <scope>NUCLEOTIDE SEQUENCE</scope>
</reference>
<dbReference type="Gene3D" id="2.60.120.10">
    <property type="entry name" value="Jelly Rolls"/>
    <property type="match status" value="1"/>
</dbReference>
<dbReference type="AlphaFoldDB" id="A0A0F9HES6"/>
<evidence type="ECO:0000259" key="1">
    <source>
        <dbReference type="Pfam" id="PF07883"/>
    </source>
</evidence>